<dbReference type="AlphaFoldDB" id="A0A026WUV3"/>
<gene>
    <name evidence="1" type="ORF">X777_16224</name>
</gene>
<feature type="non-terminal residue" evidence="1">
    <location>
        <position position="1"/>
    </location>
</feature>
<protein>
    <recommendedName>
        <fullName evidence="3">Copia protein</fullName>
    </recommendedName>
</protein>
<evidence type="ECO:0000313" key="2">
    <source>
        <dbReference type="Proteomes" id="UP000053097"/>
    </source>
</evidence>
<evidence type="ECO:0008006" key="3">
    <source>
        <dbReference type="Google" id="ProtNLM"/>
    </source>
</evidence>
<name>A0A026WUV3_OOCBI</name>
<accession>A0A026WUV3</accession>
<dbReference type="Pfam" id="PF14223">
    <property type="entry name" value="Retrotran_gag_2"/>
    <property type="match status" value="1"/>
</dbReference>
<keyword evidence="2" id="KW-1185">Reference proteome</keyword>
<proteinExistence type="predicted"/>
<dbReference type="Proteomes" id="UP000053097">
    <property type="component" value="Unassembled WGS sequence"/>
</dbReference>
<evidence type="ECO:0000313" key="1">
    <source>
        <dbReference type="EMBL" id="EZA59743.1"/>
    </source>
</evidence>
<dbReference type="EMBL" id="KK107090">
    <property type="protein sequence ID" value="EZA59743.1"/>
    <property type="molecule type" value="Genomic_DNA"/>
</dbReference>
<organism evidence="1 2">
    <name type="scientific">Ooceraea biroi</name>
    <name type="common">Clonal raider ant</name>
    <name type="synonym">Cerapachys biroi</name>
    <dbReference type="NCBI Taxonomy" id="2015173"/>
    <lineage>
        <taxon>Eukaryota</taxon>
        <taxon>Metazoa</taxon>
        <taxon>Ecdysozoa</taxon>
        <taxon>Arthropoda</taxon>
        <taxon>Hexapoda</taxon>
        <taxon>Insecta</taxon>
        <taxon>Pterygota</taxon>
        <taxon>Neoptera</taxon>
        <taxon>Endopterygota</taxon>
        <taxon>Hymenoptera</taxon>
        <taxon>Apocrita</taxon>
        <taxon>Aculeata</taxon>
        <taxon>Formicoidea</taxon>
        <taxon>Formicidae</taxon>
        <taxon>Dorylinae</taxon>
        <taxon>Ooceraea</taxon>
    </lineage>
</organism>
<sequence>EFVNPDETINAERYSRQLSDLAAEMEQRETIGKSRQYGSSNFGYQYERRKCGVTATCKSAADIWKQLLSVYEQSSGQRLDRLLESFFSAEKKATEDIAGYVSRLKQLFTEINDELDSLTQVKLPELLLLSRIMSTLPSEYFEFKNVWESVPIQDRTVNLFLERLRLIEMRLPESTKTESGAALSIKTKGKDIKKKFRKSIRCFI</sequence>
<reference evidence="1 2" key="1">
    <citation type="journal article" date="2014" name="Curr. Biol.">
        <title>The genome of the clonal raider ant Cerapachys biroi.</title>
        <authorList>
            <person name="Oxley P.R."/>
            <person name="Ji L."/>
            <person name="Fetter-Pruneda I."/>
            <person name="McKenzie S.K."/>
            <person name="Li C."/>
            <person name="Hu H."/>
            <person name="Zhang G."/>
            <person name="Kronauer D.J."/>
        </authorList>
    </citation>
    <scope>NUCLEOTIDE SEQUENCE [LARGE SCALE GENOMIC DNA]</scope>
</reference>